<dbReference type="PIRSF" id="PIRSF006324">
    <property type="entry name" value="LeuE"/>
    <property type="match status" value="1"/>
</dbReference>
<dbReference type="Proteomes" id="UP000667650">
    <property type="component" value="Unassembled WGS sequence"/>
</dbReference>
<organism evidence="7 8">
    <name type="scientific">Flagellimonas ochracea</name>
    <dbReference type="NCBI Taxonomy" id="2696472"/>
    <lineage>
        <taxon>Bacteria</taxon>
        <taxon>Pseudomonadati</taxon>
        <taxon>Bacteroidota</taxon>
        <taxon>Flavobacteriia</taxon>
        <taxon>Flavobacteriales</taxon>
        <taxon>Flavobacteriaceae</taxon>
        <taxon>Flagellimonas</taxon>
    </lineage>
</organism>
<evidence type="ECO:0000313" key="7">
    <source>
        <dbReference type="EMBL" id="NAY90358.1"/>
    </source>
</evidence>
<gene>
    <name evidence="7" type="ORF">GTQ34_00365</name>
</gene>
<proteinExistence type="predicted"/>
<reference evidence="7" key="1">
    <citation type="submission" date="2020-01" db="EMBL/GenBank/DDBJ databases">
        <title>Muricauda ochracea sp. nov., isolated from a tidal flat of Garorim bay in Korea.</title>
        <authorList>
            <person name="Kim D."/>
            <person name="Yoo Y."/>
            <person name="Kim J.-J."/>
        </authorList>
    </citation>
    <scope>NUCLEOTIDE SEQUENCE</scope>
    <source>
        <strain evidence="7">JGD-17</strain>
    </source>
</reference>
<feature type="transmembrane region" description="Helical" evidence="6">
    <location>
        <begin position="163"/>
        <end position="188"/>
    </location>
</feature>
<feature type="transmembrane region" description="Helical" evidence="6">
    <location>
        <begin position="54"/>
        <end position="73"/>
    </location>
</feature>
<evidence type="ECO:0000256" key="3">
    <source>
        <dbReference type="ARBA" id="ARBA00022692"/>
    </source>
</evidence>
<dbReference type="GO" id="GO:0015171">
    <property type="term" value="F:amino acid transmembrane transporter activity"/>
    <property type="evidence" value="ECO:0007669"/>
    <property type="project" value="TreeGrafter"/>
</dbReference>
<keyword evidence="2" id="KW-1003">Cell membrane</keyword>
<keyword evidence="4 6" id="KW-1133">Transmembrane helix</keyword>
<evidence type="ECO:0000256" key="4">
    <source>
        <dbReference type="ARBA" id="ARBA00022989"/>
    </source>
</evidence>
<evidence type="ECO:0000313" key="8">
    <source>
        <dbReference type="Proteomes" id="UP000667650"/>
    </source>
</evidence>
<feature type="transmembrane region" description="Helical" evidence="6">
    <location>
        <begin position="85"/>
        <end position="105"/>
    </location>
</feature>
<dbReference type="PANTHER" id="PTHR30086:SF20">
    <property type="entry name" value="ARGININE EXPORTER PROTEIN ARGO-RELATED"/>
    <property type="match status" value="1"/>
</dbReference>
<keyword evidence="3 6" id="KW-0812">Transmembrane</keyword>
<name>A0A964T8U9_9FLAO</name>
<dbReference type="EMBL" id="JAAABI010000001">
    <property type="protein sequence ID" value="NAY90358.1"/>
    <property type="molecule type" value="Genomic_DNA"/>
</dbReference>
<evidence type="ECO:0000256" key="2">
    <source>
        <dbReference type="ARBA" id="ARBA00022475"/>
    </source>
</evidence>
<comment type="caution">
    <text evidence="7">The sequence shown here is derived from an EMBL/GenBank/DDBJ whole genome shotgun (WGS) entry which is preliminary data.</text>
</comment>
<sequence>MDLLYVSFIQFFQGINYSILIGFVISASALAIAPGPDNIFVLTQSLSNGVKSGLATVVGLVSGCLVHTTLLAFGVSEIIKRSDVLFNAIKIFGALYLLYLAYKVYRSDAPILLNQNKMQSKGLTRLFRVGFTMNVLNPKVTIFFLAFFPGFLFSDTLNTVIQFYVLGLLFMLVAFLIFSSIALLAGNISHYLTKHPRAGWYLKWLQIIVFLGIAIYLFLSNK</sequence>
<feature type="transmembrane region" description="Helical" evidence="6">
    <location>
        <begin position="126"/>
        <end position="151"/>
    </location>
</feature>
<evidence type="ECO:0000256" key="6">
    <source>
        <dbReference type="SAM" id="Phobius"/>
    </source>
</evidence>
<feature type="transmembrane region" description="Helical" evidence="6">
    <location>
        <begin position="200"/>
        <end position="219"/>
    </location>
</feature>
<keyword evidence="5 6" id="KW-0472">Membrane</keyword>
<keyword evidence="8" id="KW-1185">Reference proteome</keyword>
<dbReference type="Pfam" id="PF01810">
    <property type="entry name" value="LysE"/>
    <property type="match status" value="1"/>
</dbReference>
<dbReference type="AlphaFoldDB" id="A0A964T8U9"/>
<evidence type="ECO:0000256" key="5">
    <source>
        <dbReference type="ARBA" id="ARBA00023136"/>
    </source>
</evidence>
<dbReference type="PANTHER" id="PTHR30086">
    <property type="entry name" value="ARGININE EXPORTER PROTEIN ARGO"/>
    <property type="match status" value="1"/>
</dbReference>
<dbReference type="InterPro" id="IPR001123">
    <property type="entry name" value="LeuE-type"/>
</dbReference>
<dbReference type="RefSeq" id="WP_166521778.1">
    <property type="nucleotide sequence ID" value="NZ_JAAABI010000001.1"/>
</dbReference>
<evidence type="ECO:0000256" key="1">
    <source>
        <dbReference type="ARBA" id="ARBA00004651"/>
    </source>
</evidence>
<feature type="transmembrane region" description="Helical" evidence="6">
    <location>
        <begin position="15"/>
        <end position="33"/>
    </location>
</feature>
<protein>
    <submittedName>
        <fullName evidence="7">LysE family transporter</fullName>
    </submittedName>
</protein>
<accession>A0A964T8U9</accession>
<dbReference type="GO" id="GO:0005886">
    <property type="term" value="C:plasma membrane"/>
    <property type="evidence" value="ECO:0007669"/>
    <property type="project" value="UniProtKB-SubCell"/>
</dbReference>
<comment type="subcellular location">
    <subcellularLocation>
        <location evidence="1">Cell membrane</location>
        <topology evidence="1">Multi-pass membrane protein</topology>
    </subcellularLocation>
</comment>